<dbReference type="Pfam" id="PF07963">
    <property type="entry name" value="N_methyl"/>
    <property type="match status" value="1"/>
</dbReference>
<dbReference type="EMBL" id="DRPZ01000285">
    <property type="protein sequence ID" value="HGY10635.1"/>
    <property type="molecule type" value="Genomic_DNA"/>
</dbReference>
<evidence type="ECO:0000256" key="9">
    <source>
        <dbReference type="ARBA" id="ARBA00022989"/>
    </source>
</evidence>
<evidence type="ECO:0000313" key="14">
    <source>
        <dbReference type="EMBL" id="HGY10635.1"/>
    </source>
</evidence>
<dbReference type="InterPro" id="IPR012902">
    <property type="entry name" value="N_methyl_site"/>
</dbReference>
<evidence type="ECO:0000256" key="5">
    <source>
        <dbReference type="ARBA" id="ARBA00022481"/>
    </source>
</evidence>
<dbReference type="InterPro" id="IPR022346">
    <property type="entry name" value="T2SS_GspH"/>
</dbReference>
<evidence type="ECO:0000256" key="6">
    <source>
        <dbReference type="ARBA" id="ARBA00022519"/>
    </source>
</evidence>
<keyword evidence="6" id="KW-0997">Cell inner membrane</keyword>
<dbReference type="PROSITE" id="PS00409">
    <property type="entry name" value="PROKAR_NTER_METHYL"/>
    <property type="match status" value="1"/>
</dbReference>
<keyword evidence="7 12" id="KW-0812">Transmembrane</keyword>
<comment type="caution">
    <text evidence="14">The sequence shown here is derived from an EMBL/GenBank/DDBJ whole genome shotgun (WGS) entry which is preliminary data.</text>
</comment>
<reference evidence="14" key="1">
    <citation type="journal article" date="2020" name="mSystems">
        <title>Genome- and Community-Level Interaction Insights into Carbon Utilization and Element Cycling Functions of Hydrothermarchaeota in Hydrothermal Sediment.</title>
        <authorList>
            <person name="Zhou Z."/>
            <person name="Liu Y."/>
            <person name="Xu W."/>
            <person name="Pan J."/>
            <person name="Luo Z.H."/>
            <person name="Li M."/>
        </authorList>
    </citation>
    <scope>NUCLEOTIDE SEQUENCE [LARGE SCALE GENOMIC DNA]</scope>
    <source>
        <strain evidence="14">HyVt-570</strain>
    </source>
</reference>
<dbReference type="Proteomes" id="UP000885759">
    <property type="component" value="Unassembled WGS sequence"/>
</dbReference>
<dbReference type="Pfam" id="PF12019">
    <property type="entry name" value="GspH"/>
    <property type="match status" value="1"/>
</dbReference>
<keyword evidence="11" id="KW-0998">Cell outer membrane</keyword>
<accession>A0A7C4Z7B1</accession>
<evidence type="ECO:0000256" key="11">
    <source>
        <dbReference type="ARBA" id="ARBA00023237"/>
    </source>
</evidence>
<dbReference type="GO" id="GO:0005886">
    <property type="term" value="C:plasma membrane"/>
    <property type="evidence" value="ECO:0007669"/>
    <property type="project" value="UniProtKB-SubCell"/>
</dbReference>
<evidence type="ECO:0000256" key="1">
    <source>
        <dbReference type="ARBA" id="ARBA00004203"/>
    </source>
</evidence>
<gene>
    <name evidence="14" type="ORF">ENK37_11400</name>
</gene>
<protein>
    <submittedName>
        <fullName evidence="14">Prepilin-type N-terminal cleavage/methylation domain-containing protein</fullName>
    </submittedName>
</protein>
<keyword evidence="5" id="KW-0488">Methylation</keyword>
<organism evidence="14">
    <name type="scientific">Oceanithermus profundus</name>
    <dbReference type="NCBI Taxonomy" id="187137"/>
    <lineage>
        <taxon>Bacteria</taxon>
        <taxon>Thermotogati</taxon>
        <taxon>Deinococcota</taxon>
        <taxon>Deinococci</taxon>
        <taxon>Thermales</taxon>
        <taxon>Thermaceae</taxon>
        <taxon>Oceanithermus</taxon>
    </lineage>
</organism>
<feature type="transmembrane region" description="Helical" evidence="12">
    <location>
        <begin position="12"/>
        <end position="33"/>
    </location>
</feature>
<evidence type="ECO:0000256" key="2">
    <source>
        <dbReference type="ARBA" id="ARBA00004377"/>
    </source>
</evidence>
<evidence type="ECO:0000256" key="10">
    <source>
        <dbReference type="ARBA" id="ARBA00023136"/>
    </source>
</evidence>
<dbReference type="InterPro" id="IPR045584">
    <property type="entry name" value="Pilin-like"/>
</dbReference>
<dbReference type="GO" id="GO:0042597">
    <property type="term" value="C:periplasmic space"/>
    <property type="evidence" value="ECO:0007669"/>
    <property type="project" value="UniProtKB-SubCell"/>
</dbReference>
<dbReference type="GO" id="GO:0015627">
    <property type="term" value="C:type II protein secretion system complex"/>
    <property type="evidence" value="ECO:0007669"/>
    <property type="project" value="InterPro"/>
</dbReference>
<keyword evidence="8" id="KW-0574">Periplasm</keyword>
<keyword evidence="10 12" id="KW-0472">Membrane</keyword>
<evidence type="ECO:0000256" key="12">
    <source>
        <dbReference type="SAM" id="Phobius"/>
    </source>
</evidence>
<keyword evidence="4" id="KW-1003">Cell membrane</keyword>
<dbReference type="NCBIfam" id="TIGR02532">
    <property type="entry name" value="IV_pilin_GFxxxE"/>
    <property type="match status" value="1"/>
</dbReference>
<feature type="domain" description="General secretion pathway GspH" evidence="13">
    <location>
        <begin position="46"/>
        <end position="141"/>
    </location>
</feature>
<evidence type="ECO:0000256" key="3">
    <source>
        <dbReference type="ARBA" id="ARBA00004418"/>
    </source>
</evidence>
<evidence type="ECO:0000259" key="13">
    <source>
        <dbReference type="Pfam" id="PF12019"/>
    </source>
</evidence>
<dbReference type="AlphaFoldDB" id="A0A7C4Z7B1"/>
<evidence type="ECO:0000256" key="8">
    <source>
        <dbReference type="ARBA" id="ARBA00022764"/>
    </source>
</evidence>
<dbReference type="SUPFAM" id="SSF54523">
    <property type="entry name" value="Pili subunits"/>
    <property type="match status" value="1"/>
</dbReference>
<proteinExistence type="predicted"/>
<name>A0A7C4Z7B1_9DEIN</name>
<dbReference type="GO" id="GO:0009279">
    <property type="term" value="C:cell outer membrane"/>
    <property type="evidence" value="ECO:0007669"/>
    <property type="project" value="UniProtKB-SubCell"/>
</dbReference>
<dbReference type="Gene3D" id="3.30.700.10">
    <property type="entry name" value="Glycoprotein, Type 4 Pilin"/>
    <property type="match status" value="1"/>
</dbReference>
<evidence type="ECO:0000256" key="4">
    <source>
        <dbReference type="ARBA" id="ARBA00022475"/>
    </source>
</evidence>
<sequence length="153" mass="16792">MHLTIRPKGFSLIELLIVLSVLTILMSIAVLSFGQLRKRLDLEGVAHRVSQDVQRCRSTAVSRSVLCRIRFTSSGYDDQISNDNGSSWTTRQSFELPPNTSASWSAGEALTFDSRGFANFPSDPDPYRITLTSNTGSLEVVPTMTGAARVVKP</sequence>
<dbReference type="GO" id="GO:0015628">
    <property type="term" value="P:protein secretion by the type II secretion system"/>
    <property type="evidence" value="ECO:0007669"/>
    <property type="project" value="InterPro"/>
</dbReference>
<keyword evidence="9 12" id="KW-1133">Transmembrane helix</keyword>
<comment type="subcellular location">
    <subcellularLocation>
        <location evidence="2">Cell inner membrane</location>
        <topology evidence="2">Single-pass membrane protein</topology>
    </subcellularLocation>
    <subcellularLocation>
        <location evidence="1">Cell outer membrane</location>
        <topology evidence="1">Single-pass membrane protein</topology>
    </subcellularLocation>
    <subcellularLocation>
        <location evidence="3">Periplasm</location>
    </subcellularLocation>
</comment>
<evidence type="ECO:0000256" key="7">
    <source>
        <dbReference type="ARBA" id="ARBA00022692"/>
    </source>
</evidence>